<dbReference type="OrthoDB" id="5293418at2"/>
<evidence type="ECO:0000256" key="1">
    <source>
        <dbReference type="SAM" id="Phobius"/>
    </source>
</evidence>
<dbReference type="EMBL" id="PYMJ01000022">
    <property type="protein sequence ID" value="PSU46329.1"/>
    <property type="molecule type" value="Genomic_DNA"/>
</dbReference>
<dbReference type="Pfam" id="PF13584">
    <property type="entry name" value="BatD"/>
    <property type="match status" value="1"/>
</dbReference>
<proteinExistence type="predicted"/>
<evidence type="ECO:0000313" key="4">
    <source>
        <dbReference type="Proteomes" id="UP000240987"/>
    </source>
</evidence>
<dbReference type="PANTHER" id="PTHR40940:SF1">
    <property type="entry name" value="PROTEIN BATD"/>
    <property type="match status" value="1"/>
</dbReference>
<dbReference type="InterPro" id="IPR025738">
    <property type="entry name" value="BatD"/>
</dbReference>
<evidence type="ECO:0000313" key="3">
    <source>
        <dbReference type="EMBL" id="PSU46329.1"/>
    </source>
</evidence>
<keyword evidence="4" id="KW-1185">Reference proteome</keyword>
<feature type="signal peptide" evidence="2">
    <location>
        <begin position="1"/>
        <end position="40"/>
    </location>
</feature>
<organism evidence="3 4">
    <name type="scientific">Photobacterium frigidiphilum</name>
    <dbReference type="NCBI Taxonomy" id="264736"/>
    <lineage>
        <taxon>Bacteria</taxon>
        <taxon>Pseudomonadati</taxon>
        <taxon>Pseudomonadota</taxon>
        <taxon>Gammaproteobacteria</taxon>
        <taxon>Vibrionales</taxon>
        <taxon>Vibrionaceae</taxon>
        <taxon>Photobacterium</taxon>
    </lineage>
</organism>
<dbReference type="AlphaFoldDB" id="A0A2T3JBV9"/>
<dbReference type="PANTHER" id="PTHR40940">
    <property type="entry name" value="PROTEIN BATD-RELATED"/>
    <property type="match status" value="1"/>
</dbReference>
<comment type="caution">
    <text evidence="3">The sequence shown here is derived from an EMBL/GenBank/DDBJ whole genome shotgun (WGS) entry which is preliminary data.</text>
</comment>
<protein>
    <submittedName>
        <fullName evidence="3">Protein BatD</fullName>
    </submittedName>
</protein>
<keyword evidence="1" id="KW-1133">Transmembrane helix</keyword>
<dbReference type="Proteomes" id="UP000240987">
    <property type="component" value="Unassembled WGS sequence"/>
</dbReference>
<keyword evidence="1" id="KW-0472">Membrane</keyword>
<keyword evidence="2" id="KW-0732">Signal</keyword>
<evidence type="ECO:0000256" key="2">
    <source>
        <dbReference type="SAM" id="SignalP"/>
    </source>
</evidence>
<feature type="transmembrane region" description="Helical" evidence="1">
    <location>
        <begin position="438"/>
        <end position="458"/>
    </location>
</feature>
<name>A0A2T3JBV9_9GAMM</name>
<sequence length="575" mass="63102">MVIKTMNKMMKRYFQLKRPCISLLGALLFIIGSLPTAASAAQAIATVSKNIVGVNEVFQLVVSVDANINTNSLDLSPLATYFTYGRPSVSSINSFNNGVVSRNTEWKVAIATKAIGEFTIPSFRIGSSTTEPITITSLKSSNASPAAKSTEPDIKVDAEIDKRQLYVGESLRYRVQIRIGEQMDQAALVAPFGDGLDIVQDGDDRQAETVLNGRRYIVITRYYQISATKAGTITLEGAQFKGSVVKGSRGFGSTLSVPVDKKAKDITLNIKGKPDNYQGLWLPTPELKIEQQWQPQQGSSQLNNIHVGEPITRVITLHIKNTAQSSMPNLVLTYPSSVRMYDEKPVYSNNNGFTSMTVKQVIIPRKDGSLVLPELSINWWNTITGTQETSKVDGLSLTVLPGDNANTVSTPMVPALPDSQPTTETKPTEITVVTDSGWWPWLTAIFATLWIITLLLWLRARKIVTPTANVSSKNIAISSDSYSRLVQAVTANNALKVQTYYQQWAKHSLPDGLVTQMDQEVANMMAAIYSKHSQEGNNSMMWNNAILLSLLQQARNHSAQSLQSSALEELIPTKS</sequence>
<feature type="chain" id="PRO_5015451762" evidence="2">
    <location>
        <begin position="41"/>
        <end position="575"/>
    </location>
</feature>
<accession>A0A2T3JBV9</accession>
<gene>
    <name evidence="3" type="ORF">C9J12_18795</name>
</gene>
<keyword evidence="1" id="KW-0812">Transmembrane</keyword>
<reference evidence="3 4" key="1">
    <citation type="submission" date="2018-01" db="EMBL/GenBank/DDBJ databases">
        <title>Whole genome sequencing of Histamine producing bacteria.</title>
        <authorList>
            <person name="Butler K."/>
        </authorList>
    </citation>
    <scope>NUCLEOTIDE SEQUENCE [LARGE SCALE GENOMIC DNA]</scope>
    <source>
        <strain evidence="3 4">JCM 12947</strain>
    </source>
</reference>